<reference evidence="14" key="1">
    <citation type="journal article" date="2021" name="bioRxiv">
        <title>Whole Genome Assembly and Annotation of Northern Wild Rice, Zizania palustris L., Supports a Whole Genome Duplication in the Zizania Genus.</title>
        <authorList>
            <person name="Haas M."/>
            <person name="Kono T."/>
            <person name="Macchietto M."/>
            <person name="Millas R."/>
            <person name="McGilp L."/>
            <person name="Shao M."/>
            <person name="Duquette J."/>
            <person name="Hirsch C.N."/>
            <person name="Kimball J."/>
        </authorList>
    </citation>
    <scope>NUCLEOTIDE SEQUENCE</scope>
    <source>
        <tissue evidence="14">Fresh leaf tissue</tissue>
    </source>
</reference>
<evidence type="ECO:0000313" key="14">
    <source>
        <dbReference type="EMBL" id="KAG8074586.1"/>
    </source>
</evidence>
<keyword evidence="5" id="KW-0732">Signal</keyword>
<dbReference type="InterPro" id="IPR032799">
    <property type="entry name" value="TAXi_C"/>
</dbReference>
<evidence type="ECO:0000313" key="15">
    <source>
        <dbReference type="Proteomes" id="UP000729402"/>
    </source>
</evidence>
<dbReference type="InterPro" id="IPR032861">
    <property type="entry name" value="TAXi_N"/>
</dbReference>
<dbReference type="AlphaFoldDB" id="A0A8J5TF76"/>
<dbReference type="OrthoDB" id="2747330at2759"/>
<protein>
    <recommendedName>
        <fullName evidence="13">Peptidase A1 domain-containing protein</fullName>
    </recommendedName>
</protein>
<dbReference type="InterPro" id="IPR001969">
    <property type="entry name" value="Aspartic_peptidase_AS"/>
</dbReference>
<comment type="similarity">
    <text evidence="2">Belongs to the peptidase A1 family.</text>
</comment>
<evidence type="ECO:0000256" key="11">
    <source>
        <dbReference type="PIRSR" id="PIRSR601461-1"/>
    </source>
</evidence>
<evidence type="ECO:0000256" key="9">
    <source>
        <dbReference type="ARBA" id="ARBA00023180"/>
    </source>
</evidence>
<evidence type="ECO:0000256" key="5">
    <source>
        <dbReference type="ARBA" id="ARBA00022729"/>
    </source>
</evidence>
<organism evidence="14 15">
    <name type="scientific">Zizania palustris</name>
    <name type="common">Northern wild rice</name>
    <dbReference type="NCBI Taxonomy" id="103762"/>
    <lineage>
        <taxon>Eukaryota</taxon>
        <taxon>Viridiplantae</taxon>
        <taxon>Streptophyta</taxon>
        <taxon>Embryophyta</taxon>
        <taxon>Tracheophyta</taxon>
        <taxon>Spermatophyta</taxon>
        <taxon>Magnoliopsida</taxon>
        <taxon>Liliopsida</taxon>
        <taxon>Poales</taxon>
        <taxon>Poaceae</taxon>
        <taxon>BOP clade</taxon>
        <taxon>Oryzoideae</taxon>
        <taxon>Oryzeae</taxon>
        <taxon>Zizaniinae</taxon>
        <taxon>Zizania</taxon>
    </lineage>
</organism>
<dbReference type="GO" id="GO:0004190">
    <property type="term" value="F:aspartic-type endopeptidase activity"/>
    <property type="evidence" value="ECO:0007669"/>
    <property type="project" value="UniProtKB-KW"/>
</dbReference>
<feature type="region of interest" description="Disordered" evidence="12">
    <location>
        <begin position="494"/>
        <end position="534"/>
    </location>
</feature>
<keyword evidence="10" id="KW-0449">Lipoprotein</keyword>
<dbReference type="Pfam" id="PF14541">
    <property type="entry name" value="TAXi_C"/>
    <property type="match status" value="1"/>
</dbReference>
<evidence type="ECO:0000256" key="3">
    <source>
        <dbReference type="ARBA" id="ARBA00022475"/>
    </source>
</evidence>
<name>A0A8J5TF76_ZIZPA</name>
<dbReference type="InterPro" id="IPR001461">
    <property type="entry name" value="Aspartic_peptidase_A1"/>
</dbReference>
<dbReference type="InterPro" id="IPR033121">
    <property type="entry name" value="PEPTIDASE_A1"/>
</dbReference>
<keyword evidence="15" id="KW-1185">Reference proteome</keyword>
<evidence type="ECO:0000256" key="6">
    <source>
        <dbReference type="ARBA" id="ARBA00022750"/>
    </source>
</evidence>
<accession>A0A8J5TF76</accession>
<dbReference type="PANTHER" id="PTHR13683:SF871">
    <property type="entry name" value="OS06G0717900 PROTEIN"/>
    <property type="match status" value="1"/>
</dbReference>
<feature type="active site" evidence="11">
    <location>
        <position position="353"/>
    </location>
</feature>
<evidence type="ECO:0000256" key="2">
    <source>
        <dbReference type="ARBA" id="ARBA00007447"/>
    </source>
</evidence>
<keyword evidence="3" id="KW-1003">Cell membrane</keyword>
<feature type="domain" description="Peptidase A1" evidence="13">
    <location>
        <begin position="127"/>
        <end position="481"/>
    </location>
</feature>
<dbReference type="PROSITE" id="PS51767">
    <property type="entry name" value="PEPTIDASE_A1"/>
    <property type="match status" value="1"/>
</dbReference>
<comment type="caution">
    <text evidence="14">The sequence shown here is derived from an EMBL/GenBank/DDBJ whole genome shotgun (WGS) entry which is preliminary data.</text>
</comment>
<keyword evidence="8" id="KW-0472">Membrane</keyword>
<evidence type="ECO:0000256" key="7">
    <source>
        <dbReference type="ARBA" id="ARBA00022801"/>
    </source>
</evidence>
<dbReference type="FunFam" id="2.40.70.10:FF:000012">
    <property type="entry name" value="Aspartyl protease family protein 1"/>
    <property type="match status" value="1"/>
</dbReference>
<evidence type="ECO:0000256" key="4">
    <source>
        <dbReference type="ARBA" id="ARBA00022670"/>
    </source>
</evidence>
<feature type="compositionally biased region" description="Polar residues" evidence="12">
    <location>
        <begin position="504"/>
        <end position="522"/>
    </location>
</feature>
<evidence type="ECO:0000256" key="12">
    <source>
        <dbReference type="SAM" id="MobiDB-lite"/>
    </source>
</evidence>
<keyword evidence="6" id="KW-0064">Aspartyl protease</keyword>
<dbReference type="EMBL" id="JAAALK010000283">
    <property type="protein sequence ID" value="KAG8074586.1"/>
    <property type="molecule type" value="Genomic_DNA"/>
</dbReference>
<dbReference type="PROSITE" id="PS00141">
    <property type="entry name" value="ASP_PROTEASE"/>
    <property type="match status" value="2"/>
</dbReference>
<dbReference type="FunFam" id="2.40.70.10:FF:000014">
    <property type="entry name" value="Aspartyl protease family protein 1"/>
    <property type="match status" value="1"/>
</dbReference>
<proteinExistence type="inferred from homology"/>
<dbReference type="Proteomes" id="UP000729402">
    <property type="component" value="Unassembled WGS sequence"/>
</dbReference>
<dbReference type="Pfam" id="PF14543">
    <property type="entry name" value="TAXi_N"/>
    <property type="match status" value="1"/>
</dbReference>
<gene>
    <name evidence="14" type="ORF">GUJ93_ZPchr0006g40945</name>
</gene>
<keyword evidence="4" id="KW-0645">Protease</keyword>
<evidence type="ECO:0000256" key="10">
    <source>
        <dbReference type="ARBA" id="ARBA00023288"/>
    </source>
</evidence>
<dbReference type="PANTHER" id="PTHR13683">
    <property type="entry name" value="ASPARTYL PROTEASES"/>
    <property type="match status" value="1"/>
</dbReference>
<reference evidence="14" key="2">
    <citation type="submission" date="2021-02" db="EMBL/GenBank/DDBJ databases">
        <authorList>
            <person name="Kimball J.A."/>
            <person name="Haas M.W."/>
            <person name="Macchietto M."/>
            <person name="Kono T."/>
            <person name="Duquette J."/>
            <person name="Shao M."/>
        </authorList>
    </citation>
    <scope>NUCLEOTIDE SEQUENCE</scope>
    <source>
        <tissue evidence="14">Fresh leaf tissue</tissue>
    </source>
</reference>
<evidence type="ECO:0000256" key="8">
    <source>
        <dbReference type="ARBA" id="ARBA00023136"/>
    </source>
</evidence>
<evidence type="ECO:0000259" key="13">
    <source>
        <dbReference type="PROSITE" id="PS51767"/>
    </source>
</evidence>
<keyword evidence="7" id="KW-0378">Hydrolase</keyword>
<dbReference type="GO" id="GO:0005886">
    <property type="term" value="C:plasma membrane"/>
    <property type="evidence" value="ECO:0007669"/>
    <property type="project" value="UniProtKB-SubCell"/>
</dbReference>
<dbReference type="GO" id="GO:0006508">
    <property type="term" value="P:proteolysis"/>
    <property type="evidence" value="ECO:0007669"/>
    <property type="project" value="UniProtKB-KW"/>
</dbReference>
<keyword evidence="9" id="KW-0325">Glycoprotein</keyword>
<sequence length="559" mass="59028">MPLRVPTILLPLHASPSPAMARSYSHSYRGLAVAVAVAAFLAVGQASGLGFDIHHRYSPVVQRWAEERGHAGLRWPADAVVEGSPAYYSALSRHDHAHFARRGLAQGDDLLTFADGNVTVRLDGSLHYAEVAVGTPNTTFLVALDTGSDLFWVPCDCKQCSPITNITAQGGPDLRPYSPAQSSTSKTVTCDNGLCERPNACATRNSSCPYAVRYVSANTSSSGVLVEDVLYLTRERGAVAGAAVKAPIVFGCGQVQTGAFLEGAAMDGLMGLGMDKVSVPSILASSGLVKSDSFSMCFSRDGVGRINFGDTGSRDQAETPFIVRSTHPTYNISVTSMDVGSNSLPVGFSAVVDSGTSFTYLNDPAYTALTTSFNSQVNERRANFSTDGSGPFPFEYCYHLSNNQTTVELPVVSLTTKGGAVFPVLHPVVPIVDQLTNGKIRAIGYCLAMIKSDIPVDIIGQNFMTGLKVVFNRERSVLGWQKFDCYKDVKTGDDAGSPALAPGPTNQVNPRENESPAGNGSFTGAAPLPRQSSAGHAGRVPSGVFLSLMLLLLAAAAIV</sequence>
<feature type="active site" evidence="11">
    <location>
        <position position="145"/>
    </location>
</feature>
<comment type="subcellular location">
    <subcellularLocation>
        <location evidence="1">Cell membrane</location>
        <topology evidence="1">Lipid-anchor</topology>
    </subcellularLocation>
</comment>
<evidence type="ECO:0000256" key="1">
    <source>
        <dbReference type="ARBA" id="ARBA00004193"/>
    </source>
</evidence>